<dbReference type="Gene3D" id="3.40.30.10">
    <property type="entry name" value="Glutaredoxin"/>
    <property type="match status" value="1"/>
</dbReference>
<gene>
    <name evidence="9" type="primary">trxC</name>
    <name evidence="9" type="ORF">ACFOGJ_22660</name>
</gene>
<evidence type="ECO:0000256" key="7">
    <source>
        <dbReference type="NCBIfam" id="TIGR01068"/>
    </source>
</evidence>
<dbReference type="RefSeq" id="WP_379904886.1">
    <property type="nucleotide sequence ID" value="NZ_JBHRTR010000036.1"/>
</dbReference>
<keyword evidence="4" id="KW-0249">Electron transport</keyword>
<evidence type="ECO:0000256" key="3">
    <source>
        <dbReference type="ARBA" id="ARBA00022723"/>
    </source>
</evidence>
<evidence type="ECO:0000313" key="10">
    <source>
        <dbReference type="Proteomes" id="UP001595528"/>
    </source>
</evidence>
<dbReference type="CDD" id="cd02947">
    <property type="entry name" value="TRX_family"/>
    <property type="match status" value="1"/>
</dbReference>
<comment type="caution">
    <text evidence="9">The sequence shown here is derived from an EMBL/GenBank/DDBJ whole genome shotgun (WGS) entry which is preliminary data.</text>
</comment>
<organism evidence="9 10">
    <name type="scientific">Marinibaculum pumilum</name>
    <dbReference type="NCBI Taxonomy" id="1766165"/>
    <lineage>
        <taxon>Bacteria</taxon>
        <taxon>Pseudomonadati</taxon>
        <taxon>Pseudomonadota</taxon>
        <taxon>Alphaproteobacteria</taxon>
        <taxon>Rhodospirillales</taxon>
        <taxon>Rhodospirillaceae</taxon>
        <taxon>Marinibaculum</taxon>
    </lineage>
</organism>
<dbReference type="PANTHER" id="PTHR45663:SF11">
    <property type="entry name" value="GEO12009P1"/>
    <property type="match status" value="1"/>
</dbReference>
<evidence type="ECO:0000256" key="5">
    <source>
        <dbReference type="ARBA" id="ARBA00023157"/>
    </source>
</evidence>
<dbReference type="Proteomes" id="UP001595528">
    <property type="component" value="Unassembled WGS sequence"/>
</dbReference>
<evidence type="ECO:0000256" key="1">
    <source>
        <dbReference type="ARBA" id="ARBA00008987"/>
    </source>
</evidence>
<dbReference type="NCBIfam" id="NF008229">
    <property type="entry name" value="PRK10996.1"/>
    <property type="match status" value="1"/>
</dbReference>
<keyword evidence="3" id="KW-0479">Metal-binding</keyword>
<reference evidence="10" key="1">
    <citation type="journal article" date="2019" name="Int. J. Syst. Evol. Microbiol.">
        <title>The Global Catalogue of Microorganisms (GCM) 10K type strain sequencing project: providing services to taxonomists for standard genome sequencing and annotation.</title>
        <authorList>
            <consortium name="The Broad Institute Genomics Platform"/>
            <consortium name="The Broad Institute Genome Sequencing Center for Infectious Disease"/>
            <person name="Wu L."/>
            <person name="Ma J."/>
        </authorList>
    </citation>
    <scope>NUCLEOTIDE SEQUENCE [LARGE SCALE GENOMIC DNA]</scope>
    <source>
        <strain evidence="10">KCTC 42964</strain>
    </source>
</reference>
<dbReference type="PROSITE" id="PS51352">
    <property type="entry name" value="THIOREDOXIN_2"/>
    <property type="match status" value="1"/>
</dbReference>
<dbReference type="InterPro" id="IPR005746">
    <property type="entry name" value="Thioredoxin"/>
</dbReference>
<dbReference type="NCBIfam" id="TIGR01068">
    <property type="entry name" value="thioredoxin"/>
    <property type="match status" value="1"/>
</dbReference>
<feature type="domain" description="Thioredoxin" evidence="8">
    <location>
        <begin position="41"/>
        <end position="146"/>
    </location>
</feature>
<keyword evidence="6" id="KW-0676">Redox-active center</keyword>
<evidence type="ECO:0000256" key="2">
    <source>
        <dbReference type="ARBA" id="ARBA00022448"/>
    </source>
</evidence>
<comment type="similarity">
    <text evidence="1">Belongs to the thioredoxin family.</text>
</comment>
<accession>A0ABV7L6S4</accession>
<dbReference type="InterPro" id="IPR017937">
    <property type="entry name" value="Thioredoxin_CS"/>
</dbReference>
<protein>
    <recommendedName>
        <fullName evidence="7">Thioredoxin</fullName>
    </recommendedName>
</protein>
<dbReference type="Gene3D" id="2.30.30.380">
    <property type="entry name" value="Zn-finger domain of Sec23/24"/>
    <property type="match status" value="1"/>
</dbReference>
<keyword evidence="10" id="KW-1185">Reference proteome</keyword>
<dbReference type="InterPro" id="IPR036249">
    <property type="entry name" value="Thioredoxin-like_sf"/>
</dbReference>
<sequence>MADDKIVLACPHCDTLNRVPRARLDAGGKCGKCGGKLFTGHPLALTGARFDRHAAQSELPLLLDFWASWCGPCRAMAPVFEAAAAELEPRLRLAKVDSDAEPDLAARFGIRSIPTLVLVQGGRERARHSGAVSAAALRHWVESQLPG</sequence>
<evidence type="ECO:0000256" key="6">
    <source>
        <dbReference type="ARBA" id="ARBA00023284"/>
    </source>
</evidence>
<evidence type="ECO:0000313" key="9">
    <source>
        <dbReference type="EMBL" id="MFC3230070.1"/>
    </source>
</evidence>
<keyword evidence="5" id="KW-1015">Disulfide bond</keyword>
<dbReference type="PANTHER" id="PTHR45663">
    <property type="entry name" value="GEO12009P1"/>
    <property type="match status" value="1"/>
</dbReference>
<dbReference type="InterPro" id="IPR013766">
    <property type="entry name" value="Thioredoxin_domain"/>
</dbReference>
<evidence type="ECO:0000256" key="4">
    <source>
        <dbReference type="ARBA" id="ARBA00022982"/>
    </source>
</evidence>
<proteinExistence type="inferred from homology"/>
<dbReference type="InterPro" id="IPR049299">
    <property type="entry name" value="Thio2_N"/>
</dbReference>
<name>A0ABV7L6S4_9PROT</name>
<dbReference type="Pfam" id="PF00085">
    <property type="entry name" value="Thioredoxin"/>
    <property type="match status" value="1"/>
</dbReference>
<keyword evidence="2" id="KW-0813">Transport</keyword>
<dbReference type="Pfam" id="PF21352">
    <property type="entry name" value="Zn_ribbon_Thio2"/>
    <property type="match status" value="1"/>
</dbReference>
<dbReference type="SUPFAM" id="SSF52833">
    <property type="entry name" value="Thioredoxin-like"/>
    <property type="match status" value="1"/>
</dbReference>
<dbReference type="PRINTS" id="PR00421">
    <property type="entry name" value="THIOREDOXIN"/>
</dbReference>
<dbReference type="PROSITE" id="PS00194">
    <property type="entry name" value="THIOREDOXIN_1"/>
    <property type="match status" value="1"/>
</dbReference>
<dbReference type="EMBL" id="JBHRTR010000036">
    <property type="protein sequence ID" value="MFC3230070.1"/>
    <property type="molecule type" value="Genomic_DNA"/>
</dbReference>
<evidence type="ECO:0000259" key="8">
    <source>
        <dbReference type="PROSITE" id="PS51352"/>
    </source>
</evidence>